<dbReference type="PROSITE" id="PS51742">
    <property type="entry name" value="PPC"/>
    <property type="match status" value="1"/>
</dbReference>
<proteinExistence type="predicted"/>
<dbReference type="GO" id="GO:0003680">
    <property type="term" value="F:minor groove of adenine-thymine-rich DNA binding"/>
    <property type="evidence" value="ECO:0007669"/>
    <property type="project" value="InterPro"/>
</dbReference>
<feature type="domain" description="PPC" evidence="3">
    <location>
        <begin position="131"/>
        <end position="269"/>
    </location>
</feature>
<evidence type="ECO:0000256" key="1">
    <source>
        <dbReference type="ARBA" id="ARBA00004123"/>
    </source>
</evidence>
<feature type="compositionally biased region" description="Low complexity" evidence="2">
    <location>
        <begin position="52"/>
        <end position="68"/>
    </location>
</feature>
<dbReference type="PANTHER" id="PTHR31100">
    <property type="entry name" value="AT-HOOK MOTIF NUCLEAR-LOCALIZED PROTEIN 15"/>
    <property type="match status" value="1"/>
</dbReference>
<dbReference type="InterPro" id="IPR014476">
    <property type="entry name" value="AHL15-29"/>
</dbReference>
<dbReference type="GO" id="GO:0003700">
    <property type="term" value="F:DNA-binding transcription factor activity"/>
    <property type="evidence" value="ECO:0007669"/>
    <property type="project" value="TreeGrafter"/>
</dbReference>
<feature type="region of interest" description="Disordered" evidence="2">
    <location>
        <begin position="1"/>
        <end position="131"/>
    </location>
</feature>
<dbReference type="Pfam" id="PF03479">
    <property type="entry name" value="PCC"/>
    <property type="match status" value="1"/>
</dbReference>
<feature type="region of interest" description="Disordered" evidence="2">
    <location>
        <begin position="274"/>
        <end position="309"/>
    </location>
</feature>
<feature type="compositionally biased region" description="Low complexity" evidence="2">
    <location>
        <begin position="101"/>
        <end position="116"/>
    </location>
</feature>
<evidence type="ECO:0000256" key="2">
    <source>
        <dbReference type="SAM" id="MobiDB-lite"/>
    </source>
</evidence>
<evidence type="ECO:0000259" key="3">
    <source>
        <dbReference type="PROSITE" id="PS51742"/>
    </source>
</evidence>
<feature type="compositionally biased region" description="Low complexity" evidence="2">
    <location>
        <begin position="15"/>
        <end position="43"/>
    </location>
</feature>
<keyword evidence="4" id="KW-1185">Reference proteome</keyword>
<dbReference type="SUPFAM" id="SSF117856">
    <property type="entry name" value="AF0104/ALDC/Ptd012-like"/>
    <property type="match status" value="1"/>
</dbReference>
<dbReference type="RefSeq" id="XP_039136602.1">
    <property type="nucleotide sequence ID" value="XM_039280668.1"/>
</dbReference>
<dbReference type="PANTHER" id="PTHR31100:SF14">
    <property type="entry name" value="AT-HOOK MOTIF NUCLEAR-LOCALIZED PROTEIN 15"/>
    <property type="match status" value="1"/>
</dbReference>
<evidence type="ECO:0000313" key="5">
    <source>
        <dbReference type="RefSeq" id="XP_039136602.1"/>
    </source>
</evidence>
<sequence>MANRWWGGSGGMGGVDPVVSSSLQPPSLDLLNQQQLQHLTHLGPLRRDQDPNQTTTQSSGSHNNNNNPNDEDDSGGNGNVDDQNTAGGSASLDLTETGGSNPNSAGRRPRGRPAGSKNKPKPPIIITRDSPNALRSHVLEISSGTDIMDAMLTFARRRQRGVCILSGSGVVTNVSLRQPGAPGAVVTLQGRFEILSLAGAFLPAPSPPGATGLTVYLAGGQGQVVGGSVMGELVASGPVLVIVATFSNATYERLPLEDDAPGGEQQVSADGIALEQGLGGSGDGGGGGGGGGGDLGTDPSSLPMYNLLPNLMPNGQLPPEMFAAWPPRPQSYQ</sequence>
<reference evidence="5" key="1">
    <citation type="submission" date="2025-08" db="UniProtKB">
        <authorList>
            <consortium name="RefSeq"/>
        </authorList>
    </citation>
    <scope>IDENTIFICATION</scope>
</reference>
<accession>A0AB40CCX8</accession>
<dbReference type="Gene3D" id="3.30.1330.80">
    <property type="entry name" value="Hypothetical protein, similar to alpha- acetolactate decarboxylase, domain 2"/>
    <property type="match status" value="1"/>
</dbReference>
<feature type="compositionally biased region" description="Polar residues" evidence="2">
    <location>
        <begin position="85"/>
        <end position="100"/>
    </location>
</feature>
<name>A0AB40CCX8_DIOCR</name>
<protein>
    <submittedName>
        <fullName evidence="5">AT-hook motif nuclear-localized protein 23-like</fullName>
    </submittedName>
</protein>
<feature type="compositionally biased region" description="Gly residues" evidence="2">
    <location>
        <begin position="277"/>
        <end position="295"/>
    </location>
</feature>
<dbReference type="CDD" id="cd11378">
    <property type="entry name" value="DUF296"/>
    <property type="match status" value="1"/>
</dbReference>
<dbReference type="GO" id="GO:0005634">
    <property type="term" value="C:nucleus"/>
    <property type="evidence" value="ECO:0007669"/>
    <property type="project" value="UniProtKB-SubCell"/>
</dbReference>
<dbReference type="InterPro" id="IPR005175">
    <property type="entry name" value="PPC_dom"/>
</dbReference>
<feature type="compositionally biased region" description="Low complexity" evidence="2">
    <location>
        <begin position="299"/>
        <end position="309"/>
    </location>
</feature>
<comment type="subcellular location">
    <subcellularLocation>
        <location evidence="1">Nucleus</location>
    </subcellularLocation>
</comment>
<dbReference type="Proteomes" id="UP001515500">
    <property type="component" value="Chromosome 12"/>
</dbReference>
<organism evidence="4 5">
    <name type="scientific">Dioscorea cayennensis subsp. rotundata</name>
    <name type="common">White Guinea yam</name>
    <name type="synonym">Dioscorea rotundata</name>
    <dbReference type="NCBI Taxonomy" id="55577"/>
    <lineage>
        <taxon>Eukaryota</taxon>
        <taxon>Viridiplantae</taxon>
        <taxon>Streptophyta</taxon>
        <taxon>Embryophyta</taxon>
        <taxon>Tracheophyta</taxon>
        <taxon>Spermatophyta</taxon>
        <taxon>Magnoliopsida</taxon>
        <taxon>Liliopsida</taxon>
        <taxon>Dioscoreales</taxon>
        <taxon>Dioscoreaceae</taxon>
        <taxon>Dioscorea</taxon>
    </lineage>
</organism>
<dbReference type="GeneID" id="120273923"/>
<evidence type="ECO:0000313" key="4">
    <source>
        <dbReference type="Proteomes" id="UP001515500"/>
    </source>
</evidence>
<dbReference type="AlphaFoldDB" id="A0AB40CCX8"/>
<gene>
    <name evidence="5" type="primary">LOC120273923</name>
</gene>
<dbReference type="FunFam" id="3.30.1330.80:FF:000001">
    <property type="entry name" value="AT-hook motif nuclear-localized protein"/>
    <property type="match status" value="1"/>
</dbReference>